<sequence>MTEISADKIQIAGGWLARNRDAVSGPLLPFLRRKFDLNILEAIEACKLAHRLEYDERAP</sequence>
<organism evidence="1 2">
    <name type="scientific">Metarhizobium album</name>
    <dbReference type="NCBI Taxonomy" id="2182425"/>
    <lineage>
        <taxon>Bacteria</taxon>
        <taxon>Pseudomonadati</taxon>
        <taxon>Pseudomonadota</taxon>
        <taxon>Alphaproteobacteria</taxon>
        <taxon>Hyphomicrobiales</taxon>
        <taxon>Rhizobiaceae</taxon>
        <taxon>Metarhizobium</taxon>
    </lineage>
</organism>
<keyword evidence="2" id="KW-1185">Reference proteome</keyword>
<comment type="caution">
    <text evidence="1">The sequence shown here is derived from an EMBL/GenBank/DDBJ whole genome shotgun (WGS) entry which is preliminary data.</text>
</comment>
<accession>A0A2U2DX76</accession>
<dbReference type="Proteomes" id="UP000245252">
    <property type="component" value="Unassembled WGS sequence"/>
</dbReference>
<proteinExistence type="predicted"/>
<dbReference type="AlphaFoldDB" id="A0A2U2DX76"/>
<name>A0A2U2DX76_9HYPH</name>
<evidence type="ECO:0000313" key="1">
    <source>
        <dbReference type="EMBL" id="PWE57906.1"/>
    </source>
</evidence>
<evidence type="ECO:0000313" key="2">
    <source>
        <dbReference type="Proteomes" id="UP000245252"/>
    </source>
</evidence>
<dbReference type="EMBL" id="QFBC01000001">
    <property type="protein sequence ID" value="PWE57906.1"/>
    <property type="molecule type" value="Genomic_DNA"/>
</dbReference>
<protein>
    <submittedName>
        <fullName evidence="1">Uncharacterized protein</fullName>
    </submittedName>
</protein>
<reference evidence="1 2" key="1">
    <citation type="submission" date="2018-05" db="EMBL/GenBank/DDBJ databases">
        <title>The draft genome of strain NS-104.</title>
        <authorList>
            <person name="Hang P."/>
            <person name="Jiang J."/>
        </authorList>
    </citation>
    <scope>NUCLEOTIDE SEQUENCE [LARGE SCALE GENOMIC DNA]</scope>
    <source>
        <strain evidence="1 2">NS-104</strain>
    </source>
</reference>
<gene>
    <name evidence="1" type="ORF">DEM27_01555</name>
</gene>